<proteinExistence type="predicted"/>
<dbReference type="EMBL" id="KZ293432">
    <property type="protein sequence ID" value="PBK68571.1"/>
    <property type="molecule type" value="Genomic_DNA"/>
</dbReference>
<sequence>MAIAPLLRVQNNFNDANAADDATKWTHPVESALLCITDLEAQTASSIATQGEWYKAVYERFVPVLSPTPLSGELSAIFAELKSINMYANRESQMRKLRNANGLATSGTNPHRVNILVTPLPWILAAPEEDYNASSSSLAGSDRSVNSQSQPWLHDQTESLLKENAFVSGKAAAPLSPTFMRALRHIPRQDGLAAATVAVVLEKFLQTMRPDECVVYAFP</sequence>
<reference evidence="2" key="1">
    <citation type="journal article" date="2017" name="Nat. Ecol. Evol.">
        <title>Genome expansion and lineage-specific genetic innovations in the forest pathogenic fungi Armillaria.</title>
        <authorList>
            <person name="Sipos G."/>
            <person name="Prasanna A.N."/>
            <person name="Walter M.C."/>
            <person name="O'Connor E."/>
            <person name="Balint B."/>
            <person name="Krizsan K."/>
            <person name="Kiss B."/>
            <person name="Hess J."/>
            <person name="Varga T."/>
            <person name="Slot J."/>
            <person name="Riley R."/>
            <person name="Boka B."/>
            <person name="Rigling D."/>
            <person name="Barry K."/>
            <person name="Lee J."/>
            <person name="Mihaltcheva S."/>
            <person name="LaButti K."/>
            <person name="Lipzen A."/>
            <person name="Waldron R."/>
            <person name="Moloney N.M."/>
            <person name="Sperisen C."/>
            <person name="Kredics L."/>
            <person name="Vagvoelgyi C."/>
            <person name="Patrignani A."/>
            <person name="Fitzpatrick D."/>
            <person name="Nagy I."/>
            <person name="Doyle S."/>
            <person name="Anderson J.B."/>
            <person name="Grigoriev I.V."/>
            <person name="Gueldener U."/>
            <person name="Muensterkoetter M."/>
            <person name="Nagy L.G."/>
        </authorList>
    </citation>
    <scope>NUCLEOTIDE SEQUENCE [LARGE SCALE GENOMIC DNA]</scope>
    <source>
        <strain evidence="2">28-4</strain>
    </source>
</reference>
<evidence type="ECO:0000313" key="1">
    <source>
        <dbReference type="EMBL" id="PBK68571.1"/>
    </source>
</evidence>
<accession>A0A2H3BCH2</accession>
<name>A0A2H3BCH2_9AGAR</name>
<organism evidence="1 2">
    <name type="scientific">Armillaria solidipes</name>
    <dbReference type="NCBI Taxonomy" id="1076256"/>
    <lineage>
        <taxon>Eukaryota</taxon>
        <taxon>Fungi</taxon>
        <taxon>Dikarya</taxon>
        <taxon>Basidiomycota</taxon>
        <taxon>Agaricomycotina</taxon>
        <taxon>Agaricomycetes</taxon>
        <taxon>Agaricomycetidae</taxon>
        <taxon>Agaricales</taxon>
        <taxon>Marasmiineae</taxon>
        <taxon>Physalacriaceae</taxon>
        <taxon>Armillaria</taxon>
    </lineage>
</organism>
<dbReference type="Proteomes" id="UP000218334">
    <property type="component" value="Unassembled WGS sequence"/>
</dbReference>
<dbReference type="AlphaFoldDB" id="A0A2H3BCH2"/>
<gene>
    <name evidence="1" type="ORF">ARMSODRAFT_1085454</name>
</gene>
<evidence type="ECO:0000313" key="2">
    <source>
        <dbReference type="Proteomes" id="UP000218334"/>
    </source>
</evidence>
<keyword evidence="2" id="KW-1185">Reference proteome</keyword>
<protein>
    <submittedName>
        <fullName evidence="1">Uncharacterized protein</fullName>
    </submittedName>
</protein>